<reference evidence="2 3" key="1">
    <citation type="journal article" date="2018" name="PLoS Genet.">
        <title>Population sequencing reveals clonal diversity and ancestral inbreeding in the grapevine cultivar Chardonnay.</title>
        <authorList>
            <person name="Roach M.J."/>
            <person name="Johnson D.L."/>
            <person name="Bohlmann J."/>
            <person name="van Vuuren H.J."/>
            <person name="Jones S.J."/>
            <person name="Pretorius I.S."/>
            <person name="Schmidt S.A."/>
            <person name="Borneman A.R."/>
        </authorList>
    </citation>
    <scope>NUCLEOTIDE SEQUENCE [LARGE SCALE GENOMIC DNA]</scope>
    <source>
        <strain evidence="3">cv. Chardonnay</strain>
        <tissue evidence="2">Leaf</tissue>
    </source>
</reference>
<feature type="region of interest" description="Disordered" evidence="1">
    <location>
        <begin position="49"/>
        <end position="166"/>
    </location>
</feature>
<dbReference type="Proteomes" id="UP000288805">
    <property type="component" value="Unassembled WGS sequence"/>
</dbReference>
<protein>
    <submittedName>
        <fullName evidence="2">Uncharacterized protein</fullName>
    </submittedName>
</protein>
<sequence length="166" mass="19777">MPAIVITSFGQNAHDVGNRLLQMWCSRPHCQGLYWEPHQATTTSKYILKDNNTQHGGDNNSRYEMVFDEDTSESPKREKRRQDHGPEDQIEKEKLNRRGSENWKRRDHDKKDSDDRHRQSDKGQESRASRLSGSRRDHIIMKRELTEKKHRERQDEGKRERDERGL</sequence>
<feature type="compositionally biased region" description="Polar residues" evidence="1">
    <location>
        <begin position="49"/>
        <end position="62"/>
    </location>
</feature>
<organism evidence="2 3">
    <name type="scientific">Vitis vinifera</name>
    <name type="common">Grape</name>
    <dbReference type="NCBI Taxonomy" id="29760"/>
    <lineage>
        <taxon>Eukaryota</taxon>
        <taxon>Viridiplantae</taxon>
        <taxon>Streptophyta</taxon>
        <taxon>Embryophyta</taxon>
        <taxon>Tracheophyta</taxon>
        <taxon>Spermatophyta</taxon>
        <taxon>Magnoliopsida</taxon>
        <taxon>eudicotyledons</taxon>
        <taxon>Gunneridae</taxon>
        <taxon>Pentapetalae</taxon>
        <taxon>rosids</taxon>
        <taxon>Vitales</taxon>
        <taxon>Vitaceae</taxon>
        <taxon>Viteae</taxon>
        <taxon>Vitis</taxon>
    </lineage>
</organism>
<dbReference type="AlphaFoldDB" id="A0A438G425"/>
<proteinExistence type="predicted"/>
<dbReference type="EMBL" id="QGNW01000614">
    <property type="protein sequence ID" value="RVW66936.1"/>
    <property type="molecule type" value="Genomic_DNA"/>
</dbReference>
<name>A0A438G425_VITVI</name>
<comment type="caution">
    <text evidence="2">The sequence shown here is derived from an EMBL/GenBank/DDBJ whole genome shotgun (WGS) entry which is preliminary data.</text>
</comment>
<feature type="compositionally biased region" description="Basic and acidic residues" evidence="1">
    <location>
        <begin position="73"/>
        <end position="166"/>
    </location>
</feature>
<accession>A0A438G425</accession>
<evidence type="ECO:0000313" key="2">
    <source>
        <dbReference type="EMBL" id="RVW66936.1"/>
    </source>
</evidence>
<evidence type="ECO:0000313" key="3">
    <source>
        <dbReference type="Proteomes" id="UP000288805"/>
    </source>
</evidence>
<gene>
    <name evidence="2" type="ORF">CK203_063644</name>
</gene>
<evidence type="ECO:0000256" key="1">
    <source>
        <dbReference type="SAM" id="MobiDB-lite"/>
    </source>
</evidence>